<dbReference type="Pfam" id="PF19614">
    <property type="entry name" value="DUF6119"/>
    <property type="match status" value="1"/>
</dbReference>
<dbReference type="RefSeq" id="WP_162233031.1">
    <property type="nucleotide sequence ID" value="NZ_HF570958.1"/>
</dbReference>
<keyword evidence="2" id="KW-1185">Reference proteome</keyword>
<proteinExistence type="predicted"/>
<organism evidence="1 2">
    <name type="scientific">Nostocoides japonicum T1-X7</name>
    <dbReference type="NCBI Taxonomy" id="1194083"/>
    <lineage>
        <taxon>Bacteria</taxon>
        <taxon>Bacillati</taxon>
        <taxon>Actinomycetota</taxon>
        <taxon>Actinomycetes</taxon>
        <taxon>Micrococcales</taxon>
        <taxon>Intrasporangiaceae</taxon>
        <taxon>Nostocoides</taxon>
    </lineage>
</organism>
<comment type="caution">
    <text evidence="1">The sequence shown here is derived from an EMBL/GenBank/DDBJ whole genome shotgun (WGS) entry which is preliminary data.</text>
</comment>
<evidence type="ECO:0008006" key="3">
    <source>
        <dbReference type="Google" id="ProtNLM"/>
    </source>
</evidence>
<dbReference type="EMBL" id="CAJB01000113">
    <property type="protein sequence ID" value="CCH77525.1"/>
    <property type="molecule type" value="Genomic_DNA"/>
</dbReference>
<reference evidence="1 2" key="1">
    <citation type="journal article" date="2013" name="ISME J.">
        <title>A metabolic model for members of the genus Tetrasphaera involved in enhanced biological phosphorus removal.</title>
        <authorList>
            <person name="Kristiansen R."/>
            <person name="Nguyen H.T.T."/>
            <person name="Saunders A.M."/>
            <person name="Nielsen J.L."/>
            <person name="Wimmer R."/>
            <person name="Le V.Q."/>
            <person name="McIlroy S.J."/>
            <person name="Petrovski S."/>
            <person name="Seviour R.J."/>
            <person name="Calteau A."/>
            <person name="Nielsen K.L."/>
            <person name="Nielsen P.H."/>
        </authorList>
    </citation>
    <scope>NUCLEOTIDE SEQUENCE [LARGE SCALE GENOMIC DNA]</scope>
    <source>
        <strain evidence="1 2">T1-X7</strain>
    </source>
</reference>
<name>A0A077LZX1_9MICO</name>
<dbReference type="STRING" id="1194083.BN12_200021"/>
<sequence>MPTQRLTIFLLRDVDKLDDALADDGAVGLDARDLTAASGLSGRFYSKKSFPRAPAWARYVEPAVEGGVQGLRSASASGLLLLSVDEHTFALTFGYGRSFLNQAKIERRFGLKVALNLIDERQIRSLDTKKFDEMVVSTNTQTSRTTELPTFGVDILRDILRAVTGIAPENSGYRSVSGADALVLGVDQPVTNLPALLRDLYSHYTATKYRAAFGWVDHLAEVRDPGRIEALDSLLIEQLRTCDTSTTHMAMPENLEWEDIEHFLIVPTKRQTDFEELDLDRYLAQPATKTAEITVGHLRHRKIFVKFISSADAVARWSVYQCLVSEQKVDGKLYVLIEGRWFVVADSLVSQVDTAISGLPSATVTLPAGRPGEAEREYNARAAAASADLTLLDRMLVAPDGAPTRIEFCDLMSTDGSLVHVKRKSRSSTLSHLFAQGHVSAEAFADGKLRDQVRSAIQNAAGATDPSPWLNLIPPSDSNAARDTVTVTYAVVANSSATGVEWLPFFSRLTLMQTVRDLNRLGFTKIALMRVPVEAETSSND</sequence>
<dbReference type="Proteomes" id="UP000035721">
    <property type="component" value="Unassembled WGS sequence"/>
</dbReference>
<dbReference type="AlphaFoldDB" id="A0A077LZX1"/>
<protein>
    <recommendedName>
        <fullName evidence="3">Sporadically distributed protein, TIGR04141 family</fullName>
    </recommendedName>
</protein>
<dbReference type="NCBIfam" id="TIGR04141">
    <property type="entry name" value="TIGR04141 family sporadically distributed protein"/>
    <property type="match status" value="1"/>
</dbReference>
<gene>
    <name evidence="1" type="ORF">BN12_200021</name>
</gene>
<dbReference type="InterPro" id="IPR026487">
    <property type="entry name" value="CHP04141"/>
</dbReference>
<evidence type="ECO:0000313" key="2">
    <source>
        <dbReference type="Proteomes" id="UP000035721"/>
    </source>
</evidence>
<accession>A0A077LZX1</accession>
<evidence type="ECO:0000313" key="1">
    <source>
        <dbReference type="EMBL" id="CCH77525.1"/>
    </source>
</evidence>